<dbReference type="InterPro" id="IPR001179">
    <property type="entry name" value="PPIase_FKBP_dom"/>
</dbReference>
<dbReference type="PROSITE" id="PS50059">
    <property type="entry name" value="FKBP_PPIASE"/>
    <property type="match status" value="1"/>
</dbReference>
<evidence type="ECO:0000256" key="5">
    <source>
        <dbReference type="PROSITE-ProRule" id="PRU00277"/>
    </source>
</evidence>
<feature type="compositionally biased region" description="Acidic residues" evidence="6">
    <location>
        <begin position="131"/>
        <end position="142"/>
    </location>
</feature>
<dbReference type="Gene3D" id="3.10.50.40">
    <property type="match status" value="1"/>
</dbReference>
<feature type="compositionally biased region" description="Basic residues" evidence="6">
    <location>
        <begin position="161"/>
        <end position="171"/>
    </location>
</feature>
<feature type="region of interest" description="Disordered" evidence="6">
    <location>
        <begin position="105"/>
        <end position="398"/>
    </location>
</feature>
<feature type="compositionally biased region" description="Basic and acidic residues" evidence="6">
    <location>
        <begin position="309"/>
        <end position="332"/>
    </location>
</feature>
<dbReference type="Pfam" id="PF17800">
    <property type="entry name" value="NPL"/>
    <property type="match status" value="1"/>
</dbReference>
<dbReference type="AlphaFoldDB" id="A0AAV7F245"/>
<reference evidence="8 9" key="1">
    <citation type="submission" date="2021-07" db="EMBL/GenBank/DDBJ databases">
        <title>The Aristolochia fimbriata genome: insights into angiosperm evolution, floral development and chemical biosynthesis.</title>
        <authorList>
            <person name="Jiao Y."/>
        </authorList>
    </citation>
    <scope>NUCLEOTIDE SEQUENCE [LARGE SCALE GENOMIC DNA]</scope>
    <source>
        <strain evidence="8">IBCAS-2021</strain>
        <tissue evidence="8">Leaf</tissue>
    </source>
</reference>
<evidence type="ECO:0000256" key="3">
    <source>
        <dbReference type="ARBA" id="ARBA00023110"/>
    </source>
</evidence>
<name>A0AAV7F245_ARIFI</name>
<evidence type="ECO:0000256" key="2">
    <source>
        <dbReference type="ARBA" id="ARBA00013194"/>
    </source>
</evidence>
<keyword evidence="4 5" id="KW-0413">Isomerase</keyword>
<feature type="compositionally biased region" description="Basic residues" evidence="6">
    <location>
        <begin position="287"/>
        <end position="296"/>
    </location>
</feature>
<feature type="compositionally biased region" description="Basic and acidic residues" evidence="6">
    <location>
        <begin position="120"/>
        <end position="130"/>
    </location>
</feature>
<evidence type="ECO:0000313" key="9">
    <source>
        <dbReference type="Proteomes" id="UP000825729"/>
    </source>
</evidence>
<feature type="compositionally biased region" description="Basic and acidic residues" evidence="6">
    <location>
        <begin position="252"/>
        <end position="284"/>
    </location>
</feature>
<dbReference type="Pfam" id="PF00254">
    <property type="entry name" value="FKBP_C"/>
    <property type="match status" value="1"/>
</dbReference>
<dbReference type="SUPFAM" id="SSF54534">
    <property type="entry name" value="FKBP-like"/>
    <property type="match status" value="1"/>
</dbReference>
<evidence type="ECO:0000256" key="1">
    <source>
        <dbReference type="ARBA" id="ARBA00000971"/>
    </source>
</evidence>
<feature type="compositionally biased region" description="Basic and acidic residues" evidence="6">
    <location>
        <begin position="363"/>
        <end position="382"/>
    </location>
</feature>
<evidence type="ECO:0000256" key="6">
    <source>
        <dbReference type="SAM" id="MobiDB-lite"/>
    </source>
</evidence>
<dbReference type="GO" id="GO:0003755">
    <property type="term" value="F:peptidyl-prolyl cis-trans isomerase activity"/>
    <property type="evidence" value="ECO:0007669"/>
    <property type="project" value="UniProtKB-KW"/>
</dbReference>
<feature type="compositionally biased region" description="Basic and acidic residues" evidence="6">
    <location>
        <begin position="344"/>
        <end position="356"/>
    </location>
</feature>
<dbReference type="InterPro" id="IPR046357">
    <property type="entry name" value="PPIase_dom_sf"/>
</dbReference>
<feature type="compositionally biased region" description="Acidic residues" evidence="6">
    <location>
        <begin position="109"/>
        <end position="119"/>
    </location>
</feature>
<dbReference type="EC" id="5.2.1.8" evidence="2 5"/>
<evidence type="ECO:0000256" key="4">
    <source>
        <dbReference type="ARBA" id="ARBA00023235"/>
    </source>
</evidence>
<evidence type="ECO:0000259" key="7">
    <source>
        <dbReference type="PROSITE" id="PS50059"/>
    </source>
</evidence>
<dbReference type="InterPro" id="IPR041232">
    <property type="entry name" value="NPL"/>
</dbReference>
<sequence length="528" mass="59103">MAFWGIELKPTQSFTHHFSKERGRLHISQATLGWGASTKKSVLQCNIGNKSPVLLCSLLPEKVECCPLNLEFEEAEEVTFSIVGPRSVHLTGYYLHSPTRHFVDKDSESESFGEDIGDTDTERSSDHTNDEYEDDFIDDNEPEVLPPSPVSDEVKESAKRKSDKKRLRRKYLVSDSDGNDASSPQRIRNKNGVILSSEDEEDDHFQKKDEEDDHFQKKDEEDDCPISFLSGSKNSKIMESEKGSNPTIPEDLLAKEKNTVDDDRQIDTGRKNETQISQDQERTVKTAGKKKKKKKEKGKEGIVELEADMLPKEADRKHHGDEADTANDKIEVIEQTGKLKRKRDGSDDRTAVRADDEILGVSPREDQESKAKLSHEQLDVDSGRTAAKTKKKKSRKSEIEQLVEASKENGLSNELVIEDLQIGQPDGKVASHGNKVAVLYSGMVKDNGHVFDSNVGAKPYKFRLGKTEKQDDSSGPVNQWLEAAVTDMRVGGKRRLLIPPSKGYGAEGRGEIPGNAWLQYDVELVNVK</sequence>
<protein>
    <recommendedName>
        <fullName evidence="2 5">peptidylprolyl isomerase</fullName>
        <ecNumber evidence="2 5">5.2.1.8</ecNumber>
    </recommendedName>
</protein>
<dbReference type="EMBL" id="JAINDJ010000003">
    <property type="protein sequence ID" value="KAG9455098.1"/>
    <property type="molecule type" value="Genomic_DNA"/>
</dbReference>
<keyword evidence="3 5" id="KW-0697">Rotamase</keyword>
<organism evidence="8 9">
    <name type="scientific">Aristolochia fimbriata</name>
    <name type="common">White veined hardy Dutchman's pipe vine</name>
    <dbReference type="NCBI Taxonomy" id="158543"/>
    <lineage>
        <taxon>Eukaryota</taxon>
        <taxon>Viridiplantae</taxon>
        <taxon>Streptophyta</taxon>
        <taxon>Embryophyta</taxon>
        <taxon>Tracheophyta</taxon>
        <taxon>Spermatophyta</taxon>
        <taxon>Magnoliopsida</taxon>
        <taxon>Magnoliidae</taxon>
        <taxon>Piperales</taxon>
        <taxon>Aristolochiaceae</taxon>
        <taxon>Aristolochia</taxon>
    </lineage>
</organism>
<dbReference type="Gene3D" id="2.60.120.340">
    <property type="entry name" value="Nucleoplasmin core domain"/>
    <property type="match status" value="1"/>
</dbReference>
<comment type="catalytic activity">
    <reaction evidence="1 5">
        <text>[protein]-peptidylproline (omega=180) = [protein]-peptidylproline (omega=0)</text>
        <dbReference type="Rhea" id="RHEA:16237"/>
        <dbReference type="Rhea" id="RHEA-COMP:10747"/>
        <dbReference type="Rhea" id="RHEA-COMP:10748"/>
        <dbReference type="ChEBI" id="CHEBI:83833"/>
        <dbReference type="ChEBI" id="CHEBI:83834"/>
        <dbReference type="EC" id="5.2.1.8"/>
    </reaction>
</comment>
<feature type="compositionally biased region" description="Basic and acidic residues" evidence="6">
    <location>
        <begin position="204"/>
        <end position="219"/>
    </location>
</feature>
<dbReference type="PANTHER" id="PTHR43811:SF48">
    <property type="entry name" value="PEPTIDYL-PROLYL CIS-TRANS ISOMERASE FKBP43"/>
    <property type="match status" value="1"/>
</dbReference>
<comment type="caution">
    <text evidence="8">The sequence shown here is derived from an EMBL/GenBank/DDBJ whole genome shotgun (WGS) entry which is preliminary data.</text>
</comment>
<evidence type="ECO:0000313" key="8">
    <source>
        <dbReference type="EMBL" id="KAG9455098.1"/>
    </source>
</evidence>
<proteinExistence type="predicted"/>
<gene>
    <name evidence="8" type="ORF">H6P81_008002</name>
</gene>
<feature type="domain" description="PPIase FKBP-type" evidence="7">
    <location>
        <begin position="433"/>
        <end position="528"/>
    </location>
</feature>
<accession>A0AAV7F245</accession>
<keyword evidence="9" id="KW-1185">Reference proteome</keyword>
<dbReference type="PANTHER" id="PTHR43811">
    <property type="entry name" value="FKBP-TYPE PEPTIDYL-PROLYL CIS-TRANS ISOMERASE FKPA"/>
    <property type="match status" value="1"/>
</dbReference>
<dbReference type="Proteomes" id="UP000825729">
    <property type="component" value="Unassembled WGS sequence"/>
</dbReference>